<dbReference type="InterPro" id="IPR006626">
    <property type="entry name" value="PbH1"/>
</dbReference>
<keyword evidence="2" id="KW-0963">Cytoplasm</keyword>
<dbReference type="RefSeq" id="WP_212520848.1">
    <property type="nucleotide sequence ID" value="NZ_JAGSOH010000097.1"/>
</dbReference>
<dbReference type="PANTHER" id="PTHR45713:SF6">
    <property type="entry name" value="F5_8 TYPE C DOMAIN-CONTAINING PROTEIN"/>
    <property type="match status" value="1"/>
</dbReference>
<dbReference type="InterPro" id="IPR024535">
    <property type="entry name" value="RHGA/B-epi-like_pectate_lyase"/>
</dbReference>
<accession>A0A941ELE4</accession>
<dbReference type="SUPFAM" id="SSF49785">
    <property type="entry name" value="Galactose-binding domain-like"/>
    <property type="match status" value="2"/>
</dbReference>
<organism evidence="4 5">
    <name type="scientific">Actinospica acidithermotolerans</name>
    <dbReference type="NCBI Taxonomy" id="2828514"/>
    <lineage>
        <taxon>Bacteria</taxon>
        <taxon>Bacillati</taxon>
        <taxon>Actinomycetota</taxon>
        <taxon>Actinomycetes</taxon>
        <taxon>Catenulisporales</taxon>
        <taxon>Actinospicaceae</taxon>
        <taxon>Actinospica</taxon>
    </lineage>
</organism>
<evidence type="ECO:0000313" key="4">
    <source>
        <dbReference type="EMBL" id="MBR7829714.1"/>
    </source>
</evidence>
<dbReference type="PANTHER" id="PTHR45713">
    <property type="entry name" value="FTP DOMAIN-CONTAINING PROTEIN"/>
    <property type="match status" value="1"/>
</dbReference>
<dbReference type="InterPro" id="IPR008979">
    <property type="entry name" value="Galactose-bd-like_sf"/>
</dbReference>
<dbReference type="CDD" id="cd14490">
    <property type="entry name" value="CBM6-CBM35-CBM36_like_1"/>
    <property type="match status" value="1"/>
</dbReference>
<dbReference type="Gene3D" id="2.160.20.10">
    <property type="entry name" value="Single-stranded right-handed beta-helix, Pectin lyase-like"/>
    <property type="match status" value="1"/>
</dbReference>
<dbReference type="Pfam" id="PF12708">
    <property type="entry name" value="Pect-lyase_RHGA_epim"/>
    <property type="match status" value="1"/>
</dbReference>
<dbReference type="SMART" id="SM00231">
    <property type="entry name" value="FA58C"/>
    <property type="match status" value="2"/>
</dbReference>
<reference evidence="4" key="1">
    <citation type="submission" date="2021-04" db="EMBL/GenBank/DDBJ databases">
        <title>Genome based classification of Actinospica acidithermotolerans sp. nov., an actinobacterium isolated from an Indonesian hot spring.</title>
        <authorList>
            <person name="Kusuma A.B."/>
            <person name="Putra K.E."/>
            <person name="Nafisah S."/>
            <person name="Loh J."/>
            <person name="Nouioui I."/>
            <person name="Goodfellow M."/>
        </authorList>
    </citation>
    <scope>NUCLEOTIDE SEQUENCE</scope>
    <source>
        <strain evidence="4">MGRD01-02</strain>
    </source>
</reference>
<sequence length="1107" mass="111903">MSSRFRPLARPPRRGGQRRRLTALAVAAATALFTLPGVLLASPASAAAGTPPYWAQSPFSVPSGVGASVPFTEYEAESASTNGSIIGPSYTQGALATEASGREAVQLSSQGQYVQFTLTSAANAVDLHYAVPQGSSGTLSVYVNGTKLGSELSLTSAYSYISTSGITGSQTHKLYDDARMMFGQTYAAGTTVKFQVDSSDTATPYTIDVADFYNVAGAATQPANTVSVVSEGADATGASDSTNAFNSAITAANAAGEAVWIPSGTYLVSGHLNITNGTIEGAGDWYSQIKSNELIDNTSAVSGAVNLSGFAILGSTVGRHDDSTSNAIDGSLGNGWTVNGLWIQDTNVGFWLQYGNSNCTVENSVIESTDADGVNFNGNASNCTVKNNFLRNTGDDSLAIWSYPTADSGITFANNTIVQPTLANGIADYGGSNNTISNNVVADTEPLGSGIDISNEAFLQPFTPLSGTITVSGNYVIRSGEYNPNWGHPMGAVQFDAYNSDFTGVTVNYSGGAILDSPYEAFEFVGGDGTGHVINGVNISNVNVQNTGTTVMQAETGGTVSVSGLTASGIGVAGAYNYSYPGLVSGAMTFNLGSGNSGWSTTPVLTAYPNPVQAGSLTASTTSLSFGDVNSGSISAAQTVTINNPGSSAASVSSIGVTGEYSETNTCGSSIAAGGSCTVSVKFSPTSGGSQTGTLSVATSAPGSPLTVSLSGTGVTSTTNLAQNQPITASSSYETYVASNAVDGDSSTYWESTDGAAYPQTLTVDLGSTQSIGSVTLDLPPATAWSTRTETLSVLGSTNGSSYSTIVGSAGYTFNPSTGNTVTISLPSGTSARYVQLSFTANTGWSAAQLSEFEVFPGGSSTGTGSALTASPASVSFGNENVGSTSAAQTVTVSNPGSTAATVSSISAAAPFAETNTCGSSIAAGGSCTVSVTFKPTAAGSASGTLSVASSAPGSPLSVALSGTGVSTNTNLALNQPVSASGYTQTYVPANAVDGNTSTYWESTDNAFPQWFQVDLGSSVGVGRIVMDLPPSTAWATRSQTIQIQGSTDGTNYTTLVGSASYTFDPSTGNTVTVTFTSASVRYVKLTFTANSGWPAGQLSELQVYGS</sequence>
<comment type="subcellular location">
    <subcellularLocation>
        <location evidence="1">Cytoplasm</location>
    </subcellularLocation>
</comment>
<evidence type="ECO:0000256" key="2">
    <source>
        <dbReference type="ARBA" id="ARBA00022490"/>
    </source>
</evidence>
<dbReference type="Gene3D" id="2.60.120.260">
    <property type="entry name" value="Galactose-binding domain-like"/>
    <property type="match status" value="3"/>
</dbReference>
<evidence type="ECO:0000256" key="1">
    <source>
        <dbReference type="ARBA" id="ARBA00004496"/>
    </source>
</evidence>
<dbReference type="InterPro" id="IPR051941">
    <property type="entry name" value="BG_Antigen-Binding_Lectin"/>
</dbReference>
<evidence type="ECO:0000259" key="3">
    <source>
        <dbReference type="PROSITE" id="PS50022"/>
    </source>
</evidence>
<dbReference type="GO" id="GO:0005737">
    <property type="term" value="C:cytoplasm"/>
    <property type="evidence" value="ECO:0007669"/>
    <property type="project" value="UniProtKB-SubCell"/>
</dbReference>
<dbReference type="InterPro" id="IPR011050">
    <property type="entry name" value="Pectin_lyase_fold/virulence"/>
</dbReference>
<feature type="domain" description="F5/8 type C" evidence="3">
    <location>
        <begin position="959"/>
        <end position="1107"/>
    </location>
</feature>
<dbReference type="SUPFAM" id="SSF51126">
    <property type="entry name" value="Pectin lyase-like"/>
    <property type="match status" value="1"/>
</dbReference>
<dbReference type="Pfam" id="PF15780">
    <property type="entry name" value="ASH"/>
    <property type="match status" value="2"/>
</dbReference>
<dbReference type="Pfam" id="PF00754">
    <property type="entry name" value="F5_F8_type_C"/>
    <property type="match status" value="2"/>
</dbReference>
<dbReference type="Proteomes" id="UP000676325">
    <property type="component" value="Unassembled WGS sequence"/>
</dbReference>
<dbReference type="InterPro" id="IPR013783">
    <property type="entry name" value="Ig-like_fold"/>
</dbReference>
<dbReference type="InterPro" id="IPR031549">
    <property type="entry name" value="ASH"/>
</dbReference>
<dbReference type="Gene3D" id="2.60.40.10">
    <property type="entry name" value="Immunoglobulins"/>
    <property type="match status" value="2"/>
</dbReference>
<proteinExistence type="predicted"/>
<comment type="caution">
    <text evidence="4">The sequence shown here is derived from an EMBL/GenBank/DDBJ whole genome shotgun (WGS) entry which is preliminary data.</text>
</comment>
<dbReference type="NCBIfam" id="NF012200">
    <property type="entry name" value="choice_anch_D"/>
    <property type="match status" value="2"/>
</dbReference>
<dbReference type="PROSITE" id="PS50022">
    <property type="entry name" value="FA58C_3"/>
    <property type="match status" value="2"/>
</dbReference>
<dbReference type="InterPro" id="IPR033801">
    <property type="entry name" value="CBM6-CBM35-CBM36-like_1"/>
</dbReference>
<dbReference type="AlphaFoldDB" id="A0A941ELE4"/>
<dbReference type="EMBL" id="JAGSOH010000097">
    <property type="protein sequence ID" value="MBR7829714.1"/>
    <property type="molecule type" value="Genomic_DNA"/>
</dbReference>
<gene>
    <name evidence="4" type="ORF">KDK95_25635</name>
</gene>
<feature type="domain" description="F5/8 type C" evidence="3">
    <location>
        <begin position="708"/>
        <end position="858"/>
    </location>
</feature>
<evidence type="ECO:0000313" key="5">
    <source>
        <dbReference type="Proteomes" id="UP000676325"/>
    </source>
</evidence>
<keyword evidence="5" id="KW-1185">Reference proteome</keyword>
<dbReference type="InterPro" id="IPR012334">
    <property type="entry name" value="Pectin_lyas_fold"/>
</dbReference>
<protein>
    <submittedName>
        <fullName evidence="4">Discoidin domain-containing protein</fullName>
    </submittedName>
</protein>
<dbReference type="Pfam" id="PF22815">
    <property type="entry name" value="CatAgl_D1"/>
    <property type="match status" value="1"/>
</dbReference>
<name>A0A941ELE4_9ACTN</name>
<dbReference type="InterPro" id="IPR000421">
    <property type="entry name" value="FA58C"/>
</dbReference>
<dbReference type="SMART" id="SM00710">
    <property type="entry name" value="PbH1"/>
    <property type="match status" value="8"/>
</dbReference>
<dbReference type="GO" id="GO:0005975">
    <property type="term" value="P:carbohydrate metabolic process"/>
    <property type="evidence" value="ECO:0007669"/>
    <property type="project" value="UniProtKB-ARBA"/>
</dbReference>